<feature type="region of interest" description="Disordered" evidence="3">
    <location>
        <begin position="1"/>
        <end position="80"/>
    </location>
</feature>
<reference evidence="5 6" key="1">
    <citation type="submission" date="2020-10" db="EMBL/GenBank/DDBJ databases">
        <authorList>
            <person name="Klimov P.B."/>
            <person name="Dyachkov S.M."/>
            <person name="Chetverikov P.E."/>
        </authorList>
    </citation>
    <scope>NUCLEOTIDE SEQUENCE [LARGE SCALE GENOMIC DNA]</scope>
    <source>
        <strain evidence="5">BMOC 18-1129-001#AD2665</strain>
        <tissue evidence="5">Entire mites</tissue>
    </source>
</reference>
<dbReference type="Pfam" id="PF00595">
    <property type="entry name" value="PDZ"/>
    <property type="match status" value="1"/>
</dbReference>
<dbReference type="InterPro" id="IPR035892">
    <property type="entry name" value="C2_domain_sf"/>
</dbReference>
<feature type="region of interest" description="Disordered" evidence="3">
    <location>
        <begin position="1609"/>
        <end position="1785"/>
    </location>
</feature>
<evidence type="ECO:0000256" key="1">
    <source>
        <dbReference type="ARBA" id="ARBA00023018"/>
    </source>
</evidence>
<feature type="compositionally biased region" description="Low complexity" evidence="3">
    <location>
        <begin position="635"/>
        <end position="680"/>
    </location>
</feature>
<feature type="region of interest" description="Disordered" evidence="3">
    <location>
        <begin position="198"/>
        <end position="415"/>
    </location>
</feature>
<dbReference type="InterPro" id="IPR039032">
    <property type="entry name" value="Rim-like"/>
</dbReference>
<dbReference type="SMART" id="SM00228">
    <property type="entry name" value="PDZ"/>
    <property type="match status" value="1"/>
</dbReference>
<feature type="compositionally biased region" description="Low complexity" evidence="3">
    <location>
        <begin position="1711"/>
        <end position="1722"/>
    </location>
</feature>
<dbReference type="Gene3D" id="2.60.40.150">
    <property type="entry name" value="C2 domain"/>
    <property type="match status" value="1"/>
</dbReference>
<feature type="compositionally biased region" description="Low complexity" evidence="3">
    <location>
        <begin position="375"/>
        <end position="404"/>
    </location>
</feature>
<feature type="compositionally biased region" description="Polar residues" evidence="3">
    <location>
        <begin position="1765"/>
        <end position="1777"/>
    </location>
</feature>
<dbReference type="PANTHER" id="PTHR12157:SF25">
    <property type="entry name" value="REGULATING SYNAPTIC MEMBRANE EXOCYTOSIS PROTEIN 3"/>
    <property type="match status" value="1"/>
</dbReference>
<keyword evidence="6" id="KW-1185">Reference proteome</keyword>
<feature type="compositionally biased region" description="Polar residues" evidence="3">
    <location>
        <begin position="1725"/>
        <end position="1734"/>
    </location>
</feature>
<evidence type="ECO:0000313" key="6">
    <source>
        <dbReference type="Proteomes" id="UP000825002"/>
    </source>
</evidence>
<feature type="compositionally biased region" description="Polar residues" evidence="3">
    <location>
        <begin position="1659"/>
        <end position="1670"/>
    </location>
</feature>
<feature type="non-terminal residue" evidence="5">
    <location>
        <position position="1"/>
    </location>
</feature>
<feature type="compositionally biased region" description="Low complexity" evidence="3">
    <location>
        <begin position="726"/>
        <end position="739"/>
    </location>
</feature>
<feature type="compositionally biased region" description="Low complexity" evidence="3">
    <location>
        <begin position="1856"/>
        <end position="1865"/>
    </location>
</feature>
<feature type="domain" description="PDZ" evidence="4">
    <location>
        <begin position="1040"/>
        <end position="1134"/>
    </location>
</feature>
<gene>
    <name evidence="5" type="primary">unc-10</name>
    <name evidence="5" type="ORF">GZH46_02579</name>
</gene>
<dbReference type="InterPro" id="IPR036034">
    <property type="entry name" value="PDZ_sf"/>
</dbReference>
<dbReference type="InterPro" id="IPR013083">
    <property type="entry name" value="Znf_RING/FYVE/PHD"/>
</dbReference>
<feature type="compositionally biased region" description="Low complexity" evidence="3">
    <location>
        <begin position="212"/>
        <end position="221"/>
    </location>
</feature>
<sequence>QLGARANVIVPGPPQGQQHPAISGIHYKERLSSAASMSTSATPSSETSSRPTSSASHMTTSTVTTNPGSASGAQSATSSNYSDIIGSCRICRKNILANEKCHTCCNCSQFVCEDCSSYSSIDKHWICSFCRRRATQPAISLEALKELGLNRMPSVRRMTQRLNHNELRLAAAHRNQQADNASQEQKHVPGTATHLHSTSLTVHQQQHRHQQQDQQQKQTTTVSRLGRKENSPRRQQENELTFGAVHSLRDPSVAADKSEAISASSYDQQKHQQQQQQKLTKPVSGSGVVKVESQTRKKQATGDRSQQRVRVHKTLSQPLSGNTQTTQQQHIATDPSNAFDTGYSNSPSTVASGGPSSTSPSHYASSSLLRRPVQASRRASASAAIESSSIVTDSHSGSNDNNNGLPTDSPNYPADAYNVIEQSSPAAAVNLATQQQQQNYALYHPVSSSQSSQSYVQPQTQQQQYYNQQQQPQIQYAPSGQYHVPLEQAGNEASLMLHYQGMSDTLNYQQQQSINDRVPIARPSNIHDETTYHEQQYSPNVGQTIHASNMGQNIHEPIAYRGSELPNQTQHYHTQCHPDNRSNLERRTSISDSSLDNMRAIRAHLHAQLGGQQDSQHQQKPTCDERQQQTMEDLQYQQQQHQNSVMVNQQQMNQRKLSDVSQINNQQQQQVPNVPRSQRQASTYAKTGRSHHLRRSQSMKDEDDAHLKFGSRLDNSSSGPTHPFTYQPQPESQYQQQHQKTNEHLKAQQIASIITPSSRKRGQSNEQNANDEHHTDSSSDIDDAMKMISPTQDEIPIDYHFNTRCAPSGQQQPQLQCESVGSVSIPSVSVSEFSSNAVGHNSPRMIDSNKDGFSAARRASDYHQHQQQQSSAVNNNQQSNNFAEVQQQLHRRRSAAAGFSYQQNNGTEMINFVPTAYDNANNDSGMPSQMKLAAGAAQYLMPRRGSSGRMLPKIPGEQSRSLLDLPNTENHGGGSGGTLDLPNSSGAVRRASAPEGQNIRIIVDDIDGGGGGGSRASAYGRIGGGSAGGAVGDANNLFERVVLYRDETIDPNQRTPRGFGLQVTGGKLSPSDDKLYAYVTWTLPGGPADKMNIMPGDKVIEWDGRCLINLTYEQVTEIIDSSSNCAELIIKPLNRMNLSVGNYVHQHRRLSQQSEKELKTFASTWANGMQQQHHNHQLQLQYQHQQQPTSMSSTNTALSGLMSDVLNRKISVGGSQTSVHSYAGESGAINQPRLGTGRKLPRIPGQGGSVAASRQDLDALMHQPGTSFTSVSTSNLYTGPAPQYLSGAGGLLARQGPLASTQGHRASISGLTVDQAGGGQSVSATNLYQHPSDSWLTNGGVSRQMRSAAASAASSYSALTGDAPHFAISSYGSANMSTLVGAGGQYGNDVSNTAPPTANNISARFANAFGSITDQSASDSNNCGQILLQVSVNERRSELLVYIMCARDVPVNYYEQYYVKITILPQSNKFKACKTQPSSRLEWNETIIFQNFPIDNVQRMAFEVGIWRHEDQLTLSTTKPQPVCETLISIQTARDRNTDWWPLRSPIVSPRESDRRKSLNDLLDNLSRGRDLSIGGTQSVMSSAYTGSTTADMNLSNEQYRRSGSIAQVCYSSPSGGAQQQQQRQQQQQQQQWQQHHQQSPTHFSIMANSRRRSSSNRHLPNQTVLNSATPRRASDEVCPSTSRLLSNRVSPQQSRRSISVIDVVENNKQAGSSRGSSARGSLGDTPSSSPKQNSIQHLDSLSQQSQKHQQQQHQACHSSGGGTPSSSNATNGTPESSVILPSCNVTRPSPRASIGSISASTVARIAAVAALTSERSSKINMAPGKGMHRGQSASISGPSVVPPSQPSATETPPANSNSSSRKSSFAMQTVRRLKRTMSLKSDKDEAINAIARDAQRSSDSRRSSNSTTTSSSEAPIDVAIVDRLNSRQDYVGEIKLSFIMTKGQLEIDVICARNLAHSTNDRSQQGPGWYKLRPMHILNNRSSRGSDEDFD</sequence>
<proteinExistence type="predicted"/>
<evidence type="ECO:0000259" key="4">
    <source>
        <dbReference type="PROSITE" id="PS50106"/>
    </source>
</evidence>
<dbReference type="SUPFAM" id="SSF49562">
    <property type="entry name" value="C2 domain (Calcium/lipid-binding domain, CaLB)"/>
    <property type="match status" value="1"/>
</dbReference>
<dbReference type="Proteomes" id="UP000825002">
    <property type="component" value="Unassembled WGS sequence"/>
</dbReference>
<dbReference type="Gene3D" id="3.30.40.10">
    <property type="entry name" value="Zinc/RING finger domain, C3HC4 (zinc finger)"/>
    <property type="match status" value="1"/>
</dbReference>
<feature type="compositionally biased region" description="Basic and acidic residues" evidence="3">
    <location>
        <begin position="226"/>
        <end position="237"/>
    </location>
</feature>
<feature type="compositionally biased region" description="Polar residues" evidence="3">
    <location>
        <begin position="314"/>
        <end position="355"/>
    </location>
</feature>
<feature type="compositionally biased region" description="Polar residues" evidence="3">
    <location>
        <begin position="1680"/>
        <end position="1698"/>
    </location>
</feature>
<feature type="compositionally biased region" description="Basic and acidic residues" evidence="3">
    <location>
        <begin position="698"/>
        <end position="707"/>
    </location>
</feature>
<feature type="compositionally biased region" description="Basic residues" evidence="3">
    <location>
        <begin position="688"/>
        <end position="697"/>
    </location>
</feature>
<feature type="compositionally biased region" description="Basic and acidic residues" evidence="3">
    <location>
        <begin position="1894"/>
        <end position="1903"/>
    </location>
</feature>
<protein>
    <submittedName>
        <fullName evidence="5">Rab-3-interacting molecule unc-10</fullName>
    </submittedName>
</protein>
<accession>A0ABQ7S677</accession>
<feature type="region of interest" description="Disordered" evidence="3">
    <location>
        <begin position="855"/>
        <end position="878"/>
    </location>
</feature>
<evidence type="ECO:0000256" key="3">
    <source>
        <dbReference type="SAM" id="MobiDB-lite"/>
    </source>
</evidence>
<dbReference type="PANTHER" id="PTHR12157">
    <property type="entry name" value="REGULATING SYNAPTIC MEMBRANE EXOCYTOSIS PROTEIN"/>
    <property type="match status" value="1"/>
</dbReference>
<dbReference type="PROSITE" id="PS50106">
    <property type="entry name" value="PDZ"/>
    <property type="match status" value="1"/>
</dbReference>
<feature type="region of interest" description="Disordered" evidence="3">
    <location>
        <begin position="608"/>
        <end position="782"/>
    </location>
</feature>
<dbReference type="InterPro" id="IPR001478">
    <property type="entry name" value="PDZ"/>
</dbReference>
<dbReference type="InterPro" id="IPR011011">
    <property type="entry name" value="Znf_FYVE_PHD"/>
</dbReference>
<dbReference type="Gene3D" id="2.30.42.10">
    <property type="match status" value="1"/>
</dbReference>
<feature type="compositionally biased region" description="Low complexity" evidence="3">
    <location>
        <begin position="356"/>
        <end position="367"/>
    </location>
</feature>
<comment type="caution">
    <text evidence="5">The sequence shown here is derived from an EMBL/GenBank/DDBJ whole genome shotgun (WGS) entry which is preliminary data.</text>
</comment>
<feature type="compositionally biased region" description="Low complexity" evidence="3">
    <location>
        <begin position="68"/>
        <end position="79"/>
    </location>
</feature>
<evidence type="ECO:0000313" key="5">
    <source>
        <dbReference type="EMBL" id="KAG9508915.1"/>
    </source>
</evidence>
<feature type="compositionally biased region" description="Low complexity" evidence="3">
    <location>
        <begin position="1904"/>
        <end position="1913"/>
    </location>
</feature>
<feature type="compositionally biased region" description="Polar residues" evidence="3">
    <location>
        <begin position="57"/>
        <end position="67"/>
    </location>
</feature>
<feature type="compositionally biased region" description="Low complexity" evidence="3">
    <location>
        <begin position="608"/>
        <end position="619"/>
    </location>
</feature>
<comment type="subcellular location">
    <subcellularLocation>
        <location evidence="2">Synapse</location>
    </subcellularLocation>
</comment>
<keyword evidence="1" id="KW-0770">Synapse</keyword>
<feature type="compositionally biased region" description="Low complexity" evidence="3">
    <location>
        <begin position="1619"/>
        <end position="1639"/>
    </location>
</feature>
<dbReference type="SUPFAM" id="SSF50156">
    <property type="entry name" value="PDZ domain-like"/>
    <property type="match status" value="1"/>
</dbReference>
<feature type="non-terminal residue" evidence="5">
    <location>
        <position position="1992"/>
    </location>
</feature>
<dbReference type="SUPFAM" id="SSF57903">
    <property type="entry name" value="FYVE/PHD zinc finger"/>
    <property type="match status" value="1"/>
</dbReference>
<feature type="compositionally biased region" description="Low complexity" evidence="3">
    <location>
        <begin position="1735"/>
        <end position="1759"/>
    </location>
</feature>
<feature type="region of interest" description="Disordered" evidence="3">
    <location>
        <begin position="451"/>
        <end position="472"/>
    </location>
</feature>
<feature type="region of interest" description="Disordered" evidence="3">
    <location>
        <begin position="944"/>
        <end position="993"/>
    </location>
</feature>
<organism evidence="5 6">
    <name type="scientific">Fragariocoptes setiger</name>
    <dbReference type="NCBI Taxonomy" id="1670756"/>
    <lineage>
        <taxon>Eukaryota</taxon>
        <taxon>Metazoa</taxon>
        <taxon>Ecdysozoa</taxon>
        <taxon>Arthropoda</taxon>
        <taxon>Chelicerata</taxon>
        <taxon>Arachnida</taxon>
        <taxon>Acari</taxon>
        <taxon>Acariformes</taxon>
        <taxon>Trombidiformes</taxon>
        <taxon>Prostigmata</taxon>
        <taxon>Eupodina</taxon>
        <taxon>Eriophyoidea</taxon>
        <taxon>Phytoptidae</taxon>
        <taxon>Fragariocoptes</taxon>
    </lineage>
</organism>
<feature type="compositionally biased region" description="Low complexity" evidence="3">
    <location>
        <begin position="32"/>
        <end position="56"/>
    </location>
</feature>
<dbReference type="EMBL" id="JAIFTH010000826">
    <property type="protein sequence ID" value="KAG9508915.1"/>
    <property type="molecule type" value="Genomic_DNA"/>
</dbReference>
<evidence type="ECO:0000256" key="2">
    <source>
        <dbReference type="ARBA" id="ARBA00034103"/>
    </source>
</evidence>
<feature type="compositionally biased region" description="Low complexity" evidence="3">
    <location>
        <begin position="865"/>
        <end position="878"/>
    </location>
</feature>
<name>A0ABQ7S677_9ACAR</name>
<feature type="region of interest" description="Disordered" evidence="3">
    <location>
        <begin position="1820"/>
        <end position="1913"/>
    </location>
</feature>